<evidence type="ECO:0000313" key="3">
    <source>
        <dbReference type="Proteomes" id="UP000642014"/>
    </source>
</evidence>
<dbReference type="GeneID" id="95452251"/>
<dbReference type="EMBL" id="BMSJ01000014">
    <property type="protein sequence ID" value="GGR47844.1"/>
    <property type="molecule type" value="Genomic_DNA"/>
</dbReference>
<dbReference type="AlphaFoldDB" id="A0AAV4KRM6"/>
<organism evidence="2 3">
    <name type="scientific">Streptomyces cinereoruber</name>
    <dbReference type="NCBI Taxonomy" id="67260"/>
    <lineage>
        <taxon>Bacteria</taxon>
        <taxon>Bacillati</taxon>
        <taxon>Actinomycetota</taxon>
        <taxon>Actinomycetes</taxon>
        <taxon>Kitasatosporales</taxon>
        <taxon>Streptomycetaceae</taxon>
        <taxon>Streptomyces</taxon>
    </lineage>
</organism>
<name>A0AAV4KRM6_9ACTN</name>
<dbReference type="RefSeq" id="WP_152369335.1">
    <property type="nucleotide sequence ID" value="NZ_BMSJ01000014.1"/>
</dbReference>
<accession>A0AAV4KRM6</accession>
<feature type="region of interest" description="Disordered" evidence="1">
    <location>
        <begin position="43"/>
        <end position="62"/>
    </location>
</feature>
<evidence type="ECO:0000256" key="1">
    <source>
        <dbReference type="SAM" id="MobiDB-lite"/>
    </source>
</evidence>
<proteinExistence type="predicted"/>
<comment type="caution">
    <text evidence="2">The sequence shown here is derived from an EMBL/GenBank/DDBJ whole genome shotgun (WGS) entry which is preliminary data.</text>
</comment>
<gene>
    <name evidence="2" type="ORF">GCM10010497_59010</name>
</gene>
<sequence length="220" mass="24633">MNSGNIYGVCQQIVDIDVDGTLLPHYAGMSFMRCCGSGRSASEELRASDKRDRARPPTRAKRIGAGSGKILASPEWLPKWDGEDLPSVALPASGPLRVWMPRQNRWVQEMHLKEYVSTRQGPQWDGQQGCLTIPKGHFLNLASKLLARNQRIVIGREYDPLEACTASCQEAELPICHCSCRARYHGGGRWMAGWAILEERDTRIGRQSWDWIVVTLSDSP</sequence>
<evidence type="ECO:0000313" key="2">
    <source>
        <dbReference type="EMBL" id="GGR47844.1"/>
    </source>
</evidence>
<protein>
    <submittedName>
        <fullName evidence="2">Uncharacterized protein</fullName>
    </submittedName>
</protein>
<reference evidence="2 3" key="1">
    <citation type="journal article" date="2014" name="Int. J. Syst. Evol. Microbiol.">
        <title>Complete genome sequence of Corynebacterium casei LMG S-19264T (=DSM 44701T), isolated from a smear-ripened cheese.</title>
        <authorList>
            <consortium name="US DOE Joint Genome Institute (JGI-PGF)"/>
            <person name="Walter F."/>
            <person name="Albersmeier A."/>
            <person name="Kalinowski J."/>
            <person name="Ruckert C."/>
        </authorList>
    </citation>
    <scope>NUCLEOTIDE SEQUENCE [LARGE SCALE GENOMIC DNA]</scope>
    <source>
        <strain evidence="2 3">JCM 4205</strain>
    </source>
</reference>
<feature type="compositionally biased region" description="Basic and acidic residues" evidence="1">
    <location>
        <begin position="43"/>
        <end position="55"/>
    </location>
</feature>
<dbReference type="Proteomes" id="UP000642014">
    <property type="component" value="Unassembled WGS sequence"/>
</dbReference>